<evidence type="ECO:0000259" key="8">
    <source>
        <dbReference type="Pfam" id="PF03460"/>
    </source>
</evidence>
<keyword evidence="1" id="KW-0004">4Fe-4S</keyword>
<keyword evidence="3" id="KW-0479">Metal-binding</keyword>
<evidence type="ECO:0000256" key="4">
    <source>
        <dbReference type="ARBA" id="ARBA00023002"/>
    </source>
</evidence>
<dbReference type="InterPro" id="IPR006067">
    <property type="entry name" value="NO2/SO3_Rdtase_4Fe4S_dom"/>
</dbReference>
<dbReference type="GO" id="GO:0050311">
    <property type="term" value="F:sulfite reductase (ferredoxin) activity"/>
    <property type="evidence" value="ECO:0007669"/>
    <property type="project" value="UniProtKB-EC"/>
</dbReference>
<keyword evidence="6" id="KW-0411">Iron-sulfur</keyword>
<accession>A0ABV2DJM0</accession>
<organism evidence="9 10">
    <name type="scientific">Mesorhizobium shangrilense</name>
    <dbReference type="NCBI Taxonomy" id="460060"/>
    <lineage>
        <taxon>Bacteria</taxon>
        <taxon>Pseudomonadati</taxon>
        <taxon>Pseudomonadota</taxon>
        <taxon>Alphaproteobacteria</taxon>
        <taxon>Hyphomicrobiales</taxon>
        <taxon>Phyllobacteriaceae</taxon>
        <taxon>Mesorhizobium</taxon>
    </lineage>
</organism>
<feature type="domain" description="Nitrite/sulphite reductase 4Fe-4S" evidence="7">
    <location>
        <begin position="119"/>
        <end position="273"/>
    </location>
</feature>
<keyword evidence="10" id="KW-1185">Reference proteome</keyword>
<evidence type="ECO:0000313" key="9">
    <source>
        <dbReference type="EMBL" id="MET2830255.1"/>
    </source>
</evidence>
<dbReference type="PANTHER" id="PTHR32439">
    <property type="entry name" value="FERREDOXIN--NITRITE REDUCTASE, CHLOROPLASTIC"/>
    <property type="match status" value="1"/>
</dbReference>
<dbReference type="RefSeq" id="WP_354462350.1">
    <property type="nucleotide sequence ID" value="NZ_JBEWSZ010000002.1"/>
</dbReference>
<dbReference type="InterPro" id="IPR051329">
    <property type="entry name" value="NIR_SIR_4Fe-4S"/>
</dbReference>
<dbReference type="SUPFAM" id="SSF55124">
    <property type="entry name" value="Nitrite/Sulfite reductase N-terminal domain-like"/>
    <property type="match status" value="2"/>
</dbReference>
<evidence type="ECO:0000256" key="6">
    <source>
        <dbReference type="ARBA" id="ARBA00023014"/>
    </source>
</evidence>
<dbReference type="EMBL" id="JBEWSZ010000002">
    <property type="protein sequence ID" value="MET2830255.1"/>
    <property type="molecule type" value="Genomic_DNA"/>
</dbReference>
<protein>
    <submittedName>
        <fullName evidence="9">Nitrite/sulfite reductase</fullName>
        <ecNumber evidence="9">1.8.7.1</ecNumber>
    </submittedName>
</protein>
<evidence type="ECO:0000256" key="2">
    <source>
        <dbReference type="ARBA" id="ARBA00022617"/>
    </source>
</evidence>
<dbReference type="Proteomes" id="UP001548832">
    <property type="component" value="Unassembled WGS sequence"/>
</dbReference>
<dbReference type="InterPro" id="IPR036136">
    <property type="entry name" value="Nit/Sulf_reduc_fer-like_dom_sf"/>
</dbReference>
<evidence type="ECO:0000259" key="7">
    <source>
        <dbReference type="Pfam" id="PF01077"/>
    </source>
</evidence>
<feature type="domain" description="Nitrite/Sulfite reductase ferredoxin-like" evidence="8">
    <location>
        <begin position="335"/>
        <end position="398"/>
    </location>
</feature>
<dbReference type="Gene3D" id="3.30.413.10">
    <property type="entry name" value="Sulfite Reductase Hemoprotein, domain 1"/>
    <property type="match status" value="2"/>
</dbReference>
<dbReference type="PANTHER" id="PTHR32439:SF9">
    <property type="entry name" value="BLR3264 PROTEIN"/>
    <property type="match status" value="1"/>
</dbReference>
<keyword evidence="4 9" id="KW-0560">Oxidoreductase</keyword>
<dbReference type="SUPFAM" id="SSF56014">
    <property type="entry name" value="Nitrite and sulphite reductase 4Fe-4S domain-like"/>
    <property type="match status" value="2"/>
</dbReference>
<dbReference type="Pfam" id="PF03460">
    <property type="entry name" value="NIR_SIR_ferr"/>
    <property type="match status" value="2"/>
</dbReference>
<comment type="caution">
    <text evidence="9">The sequence shown here is derived from an EMBL/GenBank/DDBJ whole genome shotgun (WGS) entry which is preliminary data.</text>
</comment>
<evidence type="ECO:0000256" key="3">
    <source>
        <dbReference type="ARBA" id="ARBA00022723"/>
    </source>
</evidence>
<dbReference type="InterPro" id="IPR045854">
    <property type="entry name" value="NO2/SO3_Rdtase_4Fe4S_sf"/>
</dbReference>
<reference evidence="9 10" key="1">
    <citation type="submission" date="2024-06" db="EMBL/GenBank/DDBJ databases">
        <authorList>
            <person name="Kim D.-U."/>
        </authorList>
    </citation>
    <scope>NUCLEOTIDE SEQUENCE [LARGE SCALE GENOMIC DNA]</scope>
    <source>
        <strain evidence="9 10">KACC15460</strain>
    </source>
</reference>
<name>A0ABV2DJM0_9HYPH</name>
<dbReference type="EC" id="1.8.7.1" evidence="9"/>
<gene>
    <name evidence="9" type="ORF">ABVQ20_25055</name>
</gene>
<evidence type="ECO:0000313" key="10">
    <source>
        <dbReference type="Proteomes" id="UP001548832"/>
    </source>
</evidence>
<keyword evidence="2" id="KW-0349">Heme</keyword>
<proteinExistence type="predicted"/>
<feature type="domain" description="Nitrite/sulphite reductase 4Fe-4S" evidence="7">
    <location>
        <begin position="411"/>
        <end position="548"/>
    </location>
</feature>
<dbReference type="Gene3D" id="3.90.480.10">
    <property type="entry name" value="Sulfite Reductase Hemoprotein,Domain 2"/>
    <property type="match status" value="1"/>
</dbReference>
<evidence type="ECO:0000256" key="1">
    <source>
        <dbReference type="ARBA" id="ARBA00022485"/>
    </source>
</evidence>
<feature type="domain" description="Nitrite/Sulfite reductase ferredoxin-like" evidence="8">
    <location>
        <begin position="52"/>
        <end position="110"/>
    </location>
</feature>
<evidence type="ECO:0000256" key="5">
    <source>
        <dbReference type="ARBA" id="ARBA00023004"/>
    </source>
</evidence>
<dbReference type="InterPro" id="IPR005117">
    <property type="entry name" value="NiRdtase/SiRdtase_haem-b_fer"/>
</dbReference>
<keyword evidence="5" id="KW-0408">Iron</keyword>
<dbReference type="Pfam" id="PF01077">
    <property type="entry name" value="NIR_SIR"/>
    <property type="match status" value="2"/>
</dbReference>
<sequence>MYRYDEFDHDFVQARVAEFSDQVQRRLSGEISEEQFRPLRLMNGVYLQLHAYMLRIAVPYGTLNSKQLRMLGHIARKYDKGYGHFTTRQNIQFNWPALSDIPAILEDLASVEMHAMQTSGNCIRNVTADHFAGAAADEVADPRPYAEILRQWSSVHPEFSFLPRKFKIAVTGAERDRAAIQTHDIGLHLKKNAAGELGLAVYVGGGQGRTPMVARKIRDFLPEADLLSYCTAILRVYNLHGRRDNKYKARIKILVHETGVDEITRQVEAEWQELKDAELKLPDADIRAIEAYFAPPALADRPEGDAAVKLARLDSKSFSGWLDQNVVTHRHPDYAAVTISLKGIGEVPGDASDSQMEAVADIAEKYAFDELRVSHEQNLILPHVARADLKAVHDALVEIGLATANSNLISDIIACPGLDYCALATARSIPIAQEISLRFASLERQREIGELKLKISGCINACGHHHVGHIGILGVEKKGTELYQVTLGGSADENTSVGEIIGRGFSSEEITDAIETIVDTYLGLRLDPQEKFIDAYRRVGPAPFKEALYAGEAKAA</sequence>